<evidence type="ECO:0000259" key="8">
    <source>
        <dbReference type="PROSITE" id="PS00624"/>
    </source>
</evidence>
<dbReference type="Pfam" id="PF05199">
    <property type="entry name" value="GMC_oxred_C"/>
    <property type="match status" value="1"/>
</dbReference>
<dbReference type="Gene3D" id="3.30.560.10">
    <property type="entry name" value="Glucose Oxidase, domain 3"/>
    <property type="match status" value="1"/>
</dbReference>
<evidence type="ECO:0000313" key="10">
    <source>
        <dbReference type="Proteomes" id="UP000032568"/>
    </source>
</evidence>
<name>A0AAF0C2J3_9GAMM</name>
<evidence type="ECO:0000313" key="9">
    <source>
        <dbReference type="EMBL" id="WDD97973.1"/>
    </source>
</evidence>
<dbReference type="RefSeq" id="WP_044830345.1">
    <property type="nucleotide sequence ID" value="NZ_CP059735.1"/>
</dbReference>
<dbReference type="EC" id="1.1.99.1" evidence="9"/>
<sequence length="533" mass="59028">MKTYDFIIVGAGSAGCVLAERLSACGKYKVCVLEAGPKDNHWSIHLPIGVIGLMTNHSLNWQYKSDREASLNRRRVFNPRGKTLGGSSSINAMLYIRGQKQDYDHWAELGNSGWGYDDVLPYFKAMQHQERGQDDYHGTGGPLNVADSRSKLPVNDDFILAAQQAGFPLNPDFNGPSQEGIGYYQVTQKNGYRCSAATAFLTPHLKRKNLTVLTNVQVEKLQLSGKQVTGISYLSKGRRYQLRATKEVILSAGAFNSPQLLMLSGIGPENELKQHNIEVKHALEGVGQNLQDHVDVLVVNRHNRYDLLSFRPGAILWAIKESWKFITKRSGLLTSSVCESGGFIKSHPNISRPDLQFHFIPGAMDDHGRNSKMLFNYGIALHVCLLRPKSRGKVGLFGNKAYLHPRIELKMLDNKYDLEKMTAAVKIAREVLDQPPLSDNNGQELIPGSHCQSDDDIKTFLQQKANTIYHPVGTCKMGQDELAVVDASLRVHGLQGLRVVDASIMPTIISGNTNAPTMMIAAKAADMILDNYS</sequence>
<dbReference type="InterPro" id="IPR036188">
    <property type="entry name" value="FAD/NAD-bd_sf"/>
</dbReference>
<comment type="similarity">
    <text evidence="2 6">Belongs to the GMC oxidoreductase family.</text>
</comment>
<proteinExistence type="inferred from homology"/>
<dbReference type="AlphaFoldDB" id="A0AAF0C2J3"/>
<feature type="domain" description="Glucose-methanol-choline oxidoreductase N-terminal" evidence="8">
    <location>
        <begin position="253"/>
        <end position="267"/>
    </location>
</feature>
<dbReference type="InterPro" id="IPR000172">
    <property type="entry name" value="GMC_OxRdtase_N"/>
</dbReference>
<dbReference type="SUPFAM" id="SSF54373">
    <property type="entry name" value="FAD-linked reductases, C-terminal domain"/>
    <property type="match status" value="1"/>
</dbReference>
<evidence type="ECO:0000256" key="1">
    <source>
        <dbReference type="ARBA" id="ARBA00001974"/>
    </source>
</evidence>
<keyword evidence="10" id="KW-1185">Reference proteome</keyword>
<dbReference type="NCBIfam" id="NF002550">
    <property type="entry name" value="PRK02106.1"/>
    <property type="match status" value="1"/>
</dbReference>
<gene>
    <name evidence="9" type="ORF">SG35_022230</name>
</gene>
<dbReference type="Proteomes" id="UP000032568">
    <property type="component" value="Chromosome"/>
</dbReference>
<keyword evidence="3 6" id="KW-0285">Flavoprotein</keyword>
<dbReference type="KEGG" id="tact:SG35_022230"/>
<feature type="domain" description="Glucose-methanol-choline oxidoreductase N-terminal" evidence="7">
    <location>
        <begin position="81"/>
        <end position="104"/>
    </location>
</feature>
<dbReference type="PROSITE" id="PS00623">
    <property type="entry name" value="GMC_OXRED_1"/>
    <property type="match status" value="1"/>
</dbReference>
<reference evidence="9 10" key="2">
    <citation type="journal article" date="2022" name="Mar. Drugs">
        <title>Bioassay-Guided Fractionation Leads to the Detection of Cholic Acid Generated by the Rare Thalassomonas sp.</title>
        <authorList>
            <person name="Pheiffer F."/>
            <person name="Schneider Y.K."/>
            <person name="Hansen E.H."/>
            <person name="Andersen J.H."/>
            <person name="Isaksson J."/>
            <person name="Busche T."/>
            <person name="R C."/>
            <person name="Kalinowski J."/>
            <person name="Zyl L.V."/>
            <person name="Trindade M."/>
        </authorList>
    </citation>
    <scope>NUCLEOTIDE SEQUENCE [LARGE SCALE GENOMIC DNA]</scope>
    <source>
        <strain evidence="9 10">A5K-106</strain>
    </source>
</reference>
<dbReference type="SUPFAM" id="SSF51905">
    <property type="entry name" value="FAD/NAD(P)-binding domain"/>
    <property type="match status" value="1"/>
</dbReference>
<keyword evidence="9" id="KW-0560">Oxidoreductase</keyword>
<organism evidence="9 10">
    <name type="scientific">Thalassomonas actiniarum</name>
    <dbReference type="NCBI Taxonomy" id="485447"/>
    <lineage>
        <taxon>Bacteria</taxon>
        <taxon>Pseudomonadati</taxon>
        <taxon>Pseudomonadota</taxon>
        <taxon>Gammaproteobacteria</taxon>
        <taxon>Alteromonadales</taxon>
        <taxon>Colwelliaceae</taxon>
        <taxon>Thalassomonas</taxon>
    </lineage>
</organism>
<comment type="cofactor">
    <cofactor evidence="1 5">
        <name>FAD</name>
        <dbReference type="ChEBI" id="CHEBI:57692"/>
    </cofactor>
</comment>
<feature type="binding site" evidence="5">
    <location>
        <position position="218"/>
    </location>
    <ligand>
        <name>FAD</name>
        <dbReference type="ChEBI" id="CHEBI:57692"/>
    </ligand>
</feature>
<dbReference type="InterPro" id="IPR007867">
    <property type="entry name" value="GMC_OxRtase_C"/>
</dbReference>
<protein>
    <submittedName>
        <fullName evidence="9">Choline dehydrogenase</fullName>
        <ecNumber evidence="9">1.1.99.1</ecNumber>
    </submittedName>
</protein>
<keyword evidence="4 5" id="KW-0274">FAD</keyword>
<dbReference type="PANTHER" id="PTHR11552:SF147">
    <property type="entry name" value="CHOLINE DEHYDROGENASE, MITOCHONDRIAL"/>
    <property type="match status" value="1"/>
</dbReference>
<evidence type="ECO:0000256" key="3">
    <source>
        <dbReference type="ARBA" id="ARBA00022630"/>
    </source>
</evidence>
<dbReference type="PIRSF" id="PIRSF000137">
    <property type="entry name" value="Alcohol_oxidase"/>
    <property type="match status" value="1"/>
</dbReference>
<dbReference type="PROSITE" id="PS51257">
    <property type="entry name" value="PROKAR_LIPOPROTEIN"/>
    <property type="match status" value="1"/>
</dbReference>
<reference evidence="9 10" key="1">
    <citation type="journal article" date="2015" name="Genome Announc.">
        <title>Draft Genome Sequences of Marine Isolates of Thalassomonas viridans and Thalassomonas actiniarum.</title>
        <authorList>
            <person name="Olonade I."/>
            <person name="van Zyl L.J."/>
            <person name="Trindade M."/>
        </authorList>
    </citation>
    <scope>NUCLEOTIDE SEQUENCE [LARGE SCALE GENOMIC DNA]</scope>
    <source>
        <strain evidence="9 10">A5K-106</strain>
    </source>
</reference>
<dbReference type="Gene3D" id="3.50.50.60">
    <property type="entry name" value="FAD/NAD(P)-binding domain"/>
    <property type="match status" value="1"/>
</dbReference>
<evidence type="ECO:0000256" key="6">
    <source>
        <dbReference type="RuleBase" id="RU003968"/>
    </source>
</evidence>
<evidence type="ECO:0000256" key="4">
    <source>
        <dbReference type="ARBA" id="ARBA00022827"/>
    </source>
</evidence>
<evidence type="ECO:0000256" key="2">
    <source>
        <dbReference type="ARBA" id="ARBA00010790"/>
    </source>
</evidence>
<dbReference type="GO" id="GO:0008812">
    <property type="term" value="F:choline dehydrogenase activity"/>
    <property type="evidence" value="ECO:0007669"/>
    <property type="project" value="UniProtKB-EC"/>
</dbReference>
<dbReference type="InterPro" id="IPR012132">
    <property type="entry name" value="GMC_OxRdtase"/>
</dbReference>
<dbReference type="EMBL" id="CP059735">
    <property type="protein sequence ID" value="WDD97973.1"/>
    <property type="molecule type" value="Genomic_DNA"/>
</dbReference>
<evidence type="ECO:0000256" key="5">
    <source>
        <dbReference type="PIRSR" id="PIRSR000137-2"/>
    </source>
</evidence>
<dbReference type="Pfam" id="PF00732">
    <property type="entry name" value="GMC_oxred_N"/>
    <property type="match status" value="1"/>
</dbReference>
<accession>A0AAF0C2J3</accession>
<evidence type="ECO:0000259" key="7">
    <source>
        <dbReference type="PROSITE" id="PS00623"/>
    </source>
</evidence>
<dbReference type="PROSITE" id="PS00624">
    <property type="entry name" value="GMC_OXRED_2"/>
    <property type="match status" value="1"/>
</dbReference>
<dbReference type="GO" id="GO:0050660">
    <property type="term" value="F:flavin adenine dinucleotide binding"/>
    <property type="evidence" value="ECO:0007669"/>
    <property type="project" value="InterPro"/>
</dbReference>
<dbReference type="PANTHER" id="PTHR11552">
    <property type="entry name" value="GLUCOSE-METHANOL-CHOLINE GMC OXIDOREDUCTASE"/>
    <property type="match status" value="1"/>
</dbReference>